<sequence>MTAPLLGVLRLVPRGRAALGVVLGALVILCGAALLAVSGALITGAAQRPETLLVLLPLITAVRLFGVARPVLRYAERLVTHDLTLRLVGRLRAGLLATLVPLAPAALTGARGGDLLARVRADVDELQGVVVRLVAPAVVAGLAGTVAVALTALVSPPLAGVLGVLLVVLGVVVPVAARRAGRSGATAAAAADASHGADVLDLVRGLADHATGDGGATALRLLDASLDDQARAERSEARLTAVTTALREGVPALGLLAALWLVGRDVAAGTTAPLLLAAAALGVLGAFEAVGGLGAAYAAADGVRAAAGRVAELGARRPAVTDPPSPRSRPDDPALRFRAVTLTYLGAGTAALGGLDLDVGAGEKVALTGPSGVGKSSVLALALRARDPDVGTVTLGGVDLRELSLAEVRAASAWVPQAPTLLGSSLAANLRLGRPDATDAELVEVLHTVGLDALLDAPGLDGWVGEGGSRLSAGERARVGLARALLAPAPVLLLDEPTAHLDGPLAARLLDHLAGLDRGVLLVTHRPDALDGRWRTVSLTA</sequence>
<feature type="transmembrane region" description="Helical" evidence="7">
    <location>
        <begin position="20"/>
        <end position="45"/>
    </location>
</feature>
<protein>
    <submittedName>
        <fullName evidence="10">Thiol reductant ABC exporter subunit CydC</fullName>
    </submittedName>
</protein>
<dbReference type="Proteomes" id="UP001595947">
    <property type="component" value="Unassembled WGS sequence"/>
</dbReference>
<evidence type="ECO:0000256" key="1">
    <source>
        <dbReference type="ARBA" id="ARBA00004651"/>
    </source>
</evidence>
<feature type="domain" description="ABC transporter" evidence="8">
    <location>
        <begin position="335"/>
        <end position="539"/>
    </location>
</feature>
<dbReference type="Pfam" id="PF00005">
    <property type="entry name" value="ABC_tran"/>
    <property type="match status" value="1"/>
</dbReference>
<dbReference type="PANTHER" id="PTHR24221:SF654">
    <property type="entry name" value="ATP-BINDING CASSETTE SUB-FAMILY B MEMBER 6"/>
    <property type="match status" value="1"/>
</dbReference>
<feature type="transmembrane region" description="Helical" evidence="7">
    <location>
        <begin position="130"/>
        <end position="152"/>
    </location>
</feature>
<feature type="domain" description="ABC transmembrane type-1" evidence="9">
    <location>
        <begin position="18"/>
        <end position="302"/>
    </location>
</feature>
<feature type="transmembrane region" description="Helical" evidence="7">
    <location>
        <begin position="274"/>
        <end position="299"/>
    </location>
</feature>
<dbReference type="SUPFAM" id="SSF90123">
    <property type="entry name" value="ABC transporter transmembrane region"/>
    <property type="match status" value="1"/>
</dbReference>
<dbReference type="SMART" id="SM00382">
    <property type="entry name" value="AAA"/>
    <property type="match status" value="1"/>
</dbReference>
<organism evidence="10 11">
    <name type="scientific">Actinomycetospora atypica</name>
    <dbReference type="NCBI Taxonomy" id="1290095"/>
    <lineage>
        <taxon>Bacteria</taxon>
        <taxon>Bacillati</taxon>
        <taxon>Actinomycetota</taxon>
        <taxon>Actinomycetes</taxon>
        <taxon>Pseudonocardiales</taxon>
        <taxon>Pseudonocardiaceae</taxon>
        <taxon>Actinomycetospora</taxon>
    </lineage>
</organism>
<dbReference type="InterPro" id="IPR036640">
    <property type="entry name" value="ABC1_TM_sf"/>
</dbReference>
<proteinExistence type="predicted"/>
<dbReference type="InterPro" id="IPR017871">
    <property type="entry name" value="ABC_transporter-like_CS"/>
</dbReference>
<dbReference type="InterPro" id="IPR003439">
    <property type="entry name" value="ABC_transporter-like_ATP-bd"/>
</dbReference>
<dbReference type="InterPro" id="IPR014223">
    <property type="entry name" value="ABC_CydC/D"/>
</dbReference>
<evidence type="ECO:0000259" key="8">
    <source>
        <dbReference type="PROSITE" id="PS50893"/>
    </source>
</evidence>
<evidence type="ECO:0000256" key="3">
    <source>
        <dbReference type="ARBA" id="ARBA00022741"/>
    </source>
</evidence>
<name>A0ABV9YF30_9PSEU</name>
<comment type="caution">
    <text evidence="10">The sequence shown here is derived from an EMBL/GenBank/DDBJ whole genome shotgun (WGS) entry which is preliminary data.</text>
</comment>
<accession>A0ABV9YF30</accession>
<evidence type="ECO:0000256" key="2">
    <source>
        <dbReference type="ARBA" id="ARBA00022692"/>
    </source>
</evidence>
<evidence type="ECO:0000256" key="7">
    <source>
        <dbReference type="SAM" id="Phobius"/>
    </source>
</evidence>
<keyword evidence="5 7" id="KW-1133">Transmembrane helix</keyword>
<dbReference type="InterPro" id="IPR003593">
    <property type="entry name" value="AAA+_ATPase"/>
</dbReference>
<keyword evidence="4" id="KW-0067">ATP-binding</keyword>
<dbReference type="RefSeq" id="WP_378034642.1">
    <property type="nucleotide sequence ID" value="NZ_JBHSIV010000003.1"/>
</dbReference>
<dbReference type="PROSITE" id="PS00211">
    <property type="entry name" value="ABC_TRANSPORTER_1"/>
    <property type="match status" value="1"/>
</dbReference>
<dbReference type="NCBIfam" id="TIGR02868">
    <property type="entry name" value="CydC"/>
    <property type="match status" value="1"/>
</dbReference>
<dbReference type="Gene3D" id="1.20.1560.10">
    <property type="entry name" value="ABC transporter type 1, transmembrane domain"/>
    <property type="match status" value="1"/>
</dbReference>
<dbReference type="EMBL" id="JBHSIV010000003">
    <property type="protein sequence ID" value="MFC5061290.1"/>
    <property type="molecule type" value="Genomic_DNA"/>
</dbReference>
<reference evidence="11" key="1">
    <citation type="journal article" date="2019" name="Int. J. Syst. Evol. Microbiol.">
        <title>The Global Catalogue of Microorganisms (GCM) 10K type strain sequencing project: providing services to taxonomists for standard genome sequencing and annotation.</title>
        <authorList>
            <consortium name="The Broad Institute Genomics Platform"/>
            <consortium name="The Broad Institute Genome Sequencing Center for Infectious Disease"/>
            <person name="Wu L."/>
            <person name="Ma J."/>
        </authorList>
    </citation>
    <scope>NUCLEOTIDE SEQUENCE [LARGE SCALE GENOMIC DNA]</scope>
    <source>
        <strain evidence="11">CGMCC 4.7093</strain>
    </source>
</reference>
<dbReference type="InterPro" id="IPR039421">
    <property type="entry name" value="Type_1_exporter"/>
</dbReference>
<dbReference type="PROSITE" id="PS50929">
    <property type="entry name" value="ABC_TM1F"/>
    <property type="match status" value="1"/>
</dbReference>
<evidence type="ECO:0000313" key="10">
    <source>
        <dbReference type="EMBL" id="MFC5061290.1"/>
    </source>
</evidence>
<gene>
    <name evidence="10" type="primary">cydC</name>
    <name evidence="10" type="ORF">ACFPBZ_03655</name>
</gene>
<comment type="subcellular location">
    <subcellularLocation>
        <location evidence="1">Cell membrane</location>
        <topology evidence="1">Multi-pass membrane protein</topology>
    </subcellularLocation>
</comment>
<evidence type="ECO:0000256" key="4">
    <source>
        <dbReference type="ARBA" id="ARBA00022840"/>
    </source>
</evidence>
<dbReference type="InterPro" id="IPR011527">
    <property type="entry name" value="ABC1_TM_dom"/>
</dbReference>
<keyword evidence="3" id="KW-0547">Nucleotide-binding</keyword>
<feature type="transmembrane region" description="Helical" evidence="7">
    <location>
        <begin position="158"/>
        <end position="177"/>
    </location>
</feature>
<evidence type="ECO:0000259" key="9">
    <source>
        <dbReference type="PROSITE" id="PS50929"/>
    </source>
</evidence>
<evidence type="ECO:0000313" key="11">
    <source>
        <dbReference type="Proteomes" id="UP001595947"/>
    </source>
</evidence>
<dbReference type="Gene3D" id="3.40.50.300">
    <property type="entry name" value="P-loop containing nucleotide triphosphate hydrolases"/>
    <property type="match status" value="1"/>
</dbReference>
<evidence type="ECO:0000256" key="5">
    <source>
        <dbReference type="ARBA" id="ARBA00022989"/>
    </source>
</evidence>
<keyword evidence="6 7" id="KW-0472">Membrane</keyword>
<keyword evidence="11" id="KW-1185">Reference proteome</keyword>
<feature type="transmembrane region" description="Helical" evidence="7">
    <location>
        <begin position="52"/>
        <end position="71"/>
    </location>
</feature>
<dbReference type="InterPro" id="IPR027417">
    <property type="entry name" value="P-loop_NTPase"/>
</dbReference>
<dbReference type="SUPFAM" id="SSF52540">
    <property type="entry name" value="P-loop containing nucleoside triphosphate hydrolases"/>
    <property type="match status" value="1"/>
</dbReference>
<keyword evidence="2 7" id="KW-0812">Transmembrane</keyword>
<dbReference type="PROSITE" id="PS50893">
    <property type="entry name" value="ABC_TRANSPORTER_2"/>
    <property type="match status" value="1"/>
</dbReference>
<evidence type="ECO:0000256" key="6">
    <source>
        <dbReference type="ARBA" id="ARBA00023136"/>
    </source>
</evidence>
<dbReference type="PANTHER" id="PTHR24221">
    <property type="entry name" value="ATP-BINDING CASSETTE SUB-FAMILY B"/>
    <property type="match status" value="1"/>
</dbReference>